<evidence type="ECO:0000313" key="2">
    <source>
        <dbReference type="Proteomes" id="UP000299102"/>
    </source>
</evidence>
<gene>
    <name evidence="1" type="ORF">EVAR_46999_1</name>
</gene>
<keyword evidence="2" id="KW-1185">Reference proteome</keyword>
<evidence type="ECO:0000313" key="1">
    <source>
        <dbReference type="EMBL" id="GBP58936.1"/>
    </source>
</evidence>
<accession>A0A4C1X5B3</accession>
<organism evidence="1 2">
    <name type="scientific">Eumeta variegata</name>
    <name type="common">Bagworm moth</name>
    <name type="synonym">Eumeta japonica</name>
    <dbReference type="NCBI Taxonomy" id="151549"/>
    <lineage>
        <taxon>Eukaryota</taxon>
        <taxon>Metazoa</taxon>
        <taxon>Ecdysozoa</taxon>
        <taxon>Arthropoda</taxon>
        <taxon>Hexapoda</taxon>
        <taxon>Insecta</taxon>
        <taxon>Pterygota</taxon>
        <taxon>Neoptera</taxon>
        <taxon>Endopterygota</taxon>
        <taxon>Lepidoptera</taxon>
        <taxon>Glossata</taxon>
        <taxon>Ditrysia</taxon>
        <taxon>Tineoidea</taxon>
        <taxon>Psychidae</taxon>
        <taxon>Oiketicinae</taxon>
        <taxon>Eumeta</taxon>
    </lineage>
</organism>
<proteinExistence type="predicted"/>
<name>A0A4C1X5B3_EUMVA</name>
<sequence>MCLGRVGERMSYKTHRKGHNRLRVDSTTRKGTFPTIVLLSAHPFVIPAASSRPEPSRDVTSESIPLSILLTPFLVLIRFSYKPESALGSIPVRSADYEPFAHTQCGLWLITAVLTDTVIRSHNDGLTLEAQNE</sequence>
<dbReference type="EMBL" id="BGZK01000748">
    <property type="protein sequence ID" value="GBP58936.1"/>
    <property type="molecule type" value="Genomic_DNA"/>
</dbReference>
<dbReference type="AlphaFoldDB" id="A0A4C1X5B3"/>
<protein>
    <submittedName>
        <fullName evidence="1">Uncharacterized protein</fullName>
    </submittedName>
</protein>
<reference evidence="1 2" key="1">
    <citation type="journal article" date="2019" name="Commun. Biol.">
        <title>The bagworm genome reveals a unique fibroin gene that provides high tensile strength.</title>
        <authorList>
            <person name="Kono N."/>
            <person name="Nakamura H."/>
            <person name="Ohtoshi R."/>
            <person name="Tomita M."/>
            <person name="Numata K."/>
            <person name="Arakawa K."/>
        </authorList>
    </citation>
    <scope>NUCLEOTIDE SEQUENCE [LARGE SCALE GENOMIC DNA]</scope>
</reference>
<dbReference type="Proteomes" id="UP000299102">
    <property type="component" value="Unassembled WGS sequence"/>
</dbReference>
<comment type="caution">
    <text evidence="1">The sequence shown here is derived from an EMBL/GenBank/DDBJ whole genome shotgun (WGS) entry which is preliminary data.</text>
</comment>